<dbReference type="EC" id="3.1.26.4" evidence="3"/>
<dbReference type="Proteomes" id="UP000499080">
    <property type="component" value="Unassembled WGS sequence"/>
</dbReference>
<organism evidence="9 10">
    <name type="scientific">Araneus ventricosus</name>
    <name type="common">Orbweaver spider</name>
    <name type="synonym">Epeira ventricosa</name>
    <dbReference type="NCBI Taxonomy" id="182803"/>
    <lineage>
        <taxon>Eukaryota</taxon>
        <taxon>Metazoa</taxon>
        <taxon>Ecdysozoa</taxon>
        <taxon>Arthropoda</taxon>
        <taxon>Chelicerata</taxon>
        <taxon>Arachnida</taxon>
        <taxon>Araneae</taxon>
        <taxon>Araneomorphae</taxon>
        <taxon>Entelegynae</taxon>
        <taxon>Araneoidea</taxon>
        <taxon>Araneidae</taxon>
        <taxon>Araneus</taxon>
    </lineage>
</organism>
<dbReference type="InterPro" id="IPR002156">
    <property type="entry name" value="RNaseH_domain"/>
</dbReference>
<keyword evidence="4" id="KW-0540">Nuclease</keyword>
<dbReference type="SUPFAM" id="SSF53098">
    <property type="entry name" value="Ribonuclease H-like"/>
    <property type="match status" value="1"/>
</dbReference>
<dbReference type="InterPro" id="IPR050092">
    <property type="entry name" value="RNase_H"/>
</dbReference>
<evidence type="ECO:0000256" key="1">
    <source>
        <dbReference type="ARBA" id="ARBA00000077"/>
    </source>
</evidence>
<dbReference type="GO" id="GO:0046872">
    <property type="term" value="F:metal ion binding"/>
    <property type="evidence" value="ECO:0007669"/>
    <property type="project" value="UniProtKB-KW"/>
</dbReference>
<dbReference type="InterPro" id="IPR036397">
    <property type="entry name" value="RNaseH_sf"/>
</dbReference>
<evidence type="ECO:0000256" key="3">
    <source>
        <dbReference type="ARBA" id="ARBA00012180"/>
    </source>
</evidence>
<dbReference type="AlphaFoldDB" id="A0A4Y2BI91"/>
<feature type="domain" description="RNase H type-1" evidence="8">
    <location>
        <begin position="101"/>
        <end position="228"/>
    </location>
</feature>
<evidence type="ECO:0000256" key="6">
    <source>
        <dbReference type="ARBA" id="ARBA00022759"/>
    </source>
</evidence>
<keyword evidence="6" id="KW-0255">Endonuclease</keyword>
<sequence>MLQPDEHQQFAFFHSLRAAWAHNITARQQRLLCSIQRKFLLNITGAYNTTPTAALQVIEGLMPLHIKAKMQSTLLRAAITTINNTPSLEDRITHGGQVPSNRTPTEVYTDGSKINDQTGSAFCVIANEAITKTWKAKLSPANTVFQAEMLALKAAIEWANTANEDVNIWSDSESSLQALKSFNVKSKITQEAQMTLLENARIRLGWVKAHTGIKGNEIADTLAKEATTDGIPASLPFPKSFLKKQLLQLSLSRWQSEWDNGETGRSVYSIIPKISNKQLHWSRECIQFATGHGPFPSYLKRFGLHSTDYCGCGEIGNPLHYATRCPLTLSYHHKEPSPQFIVHWWKSALSRKLSRRNIDNLITFLATNEDLIKSQNTTPSHTPA</sequence>
<proteinExistence type="inferred from homology"/>
<evidence type="ECO:0000313" key="9">
    <source>
        <dbReference type="EMBL" id="GBL91972.1"/>
    </source>
</evidence>
<dbReference type="EMBL" id="BGPR01000083">
    <property type="protein sequence ID" value="GBL91972.1"/>
    <property type="molecule type" value="Genomic_DNA"/>
</dbReference>
<dbReference type="PANTHER" id="PTHR10642:SF26">
    <property type="entry name" value="RIBONUCLEASE H1"/>
    <property type="match status" value="1"/>
</dbReference>
<evidence type="ECO:0000313" key="10">
    <source>
        <dbReference type="Proteomes" id="UP000499080"/>
    </source>
</evidence>
<dbReference type="GO" id="GO:0043137">
    <property type="term" value="P:DNA replication, removal of RNA primer"/>
    <property type="evidence" value="ECO:0007669"/>
    <property type="project" value="TreeGrafter"/>
</dbReference>
<dbReference type="GO" id="GO:0004523">
    <property type="term" value="F:RNA-DNA hybrid ribonuclease activity"/>
    <property type="evidence" value="ECO:0007669"/>
    <property type="project" value="UniProtKB-EC"/>
</dbReference>
<dbReference type="GO" id="GO:0003676">
    <property type="term" value="F:nucleic acid binding"/>
    <property type="evidence" value="ECO:0007669"/>
    <property type="project" value="InterPro"/>
</dbReference>
<evidence type="ECO:0000256" key="2">
    <source>
        <dbReference type="ARBA" id="ARBA00005300"/>
    </source>
</evidence>
<dbReference type="PROSITE" id="PS50879">
    <property type="entry name" value="RNASE_H_1"/>
    <property type="match status" value="1"/>
</dbReference>
<dbReference type="Pfam" id="PF00075">
    <property type="entry name" value="RNase_H"/>
    <property type="match status" value="1"/>
</dbReference>
<gene>
    <name evidence="9" type="ORF">AVEN_102543_1</name>
</gene>
<dbReference type="PANTHER" id="PTHR10642">
    <property type="entry name" value="RIBONUCLEASE H1"/>
    <property type="match status" value="1"/>
</dbReference>
<dbReference type="InterPro" id="IPR012337">
    <property type="entry name" value="RNaseH-like_sf"/>
</dbReference>
<protein>
    <recommendedName>
        <fullName evidence="3">ribonuclease H</fullName>
        <ecNumber evidence="3">3.1.26.4</ecNumber>
    </recommendedName>
</protein>
<evidence type="ECO:0000259" key="8">
    <source>
        <dbReference type="PROSITE" id="PS50879"/>
    </source>
</evidence>
<comment type="similarity">
    <text evidence="2">Belongs to the RNase H family.</text>
</comment>
<keyword evidence="5" id="KW-0479">Metal-binding</keyword>
<keyword evidence="7" id="KW-0378">Hydrolase</keyword>
<accession>A0A4Y2BI91</accession>
<reference evidence="9 10" key="1">
    <citation type="journal article" date="2019" name="Sci. Rep.">
        <title>Orb-weaving spider Araneus ventricosus genome elucidates the spidroin gene catalogue.</title>
        <authorList>
            <person name="Kono N."/>
            <person name="Nakamura H."/>
            <person name="Ohtoshi R."/>
            <person name="Moran D.A.P."/>
            <person name="Shinohara A."/>
            <person name="Yoshida Y."/>
            <person name="Fujiwara M."/>
            <person name="Mori M."/>
            <person name="Tomita M."/>
            <person name="Arakawa K."/>
        </authorList>
    </citation>
    <scope>NUCLEOTIDE SEQUENCE [LARGE SCALE GENOMIC DNA]</scope>
</reference>
<name>A0A4Y2BI91_ARAVE</name>
<keyword evidence="10" id="KW-1185">Reference proteome</keyword>
<evidence type="ECO:0000256" key="4">
    <source>
        <dbReference type="ARBA" id="ARBA00022722"/>
    </source>
</evidence>
<dbReference type="CDD" id="cd09276">
    <property type="entry name" value="Rnase_HI_RT_non_LTR"/>
    <property type="match status" value="1"/>
</dbReference>
<evidence type="ECO:0000256" key="7">
    <source>
        <dbReference type="ARBA" id="ARBA00022801"/>
    </source>
</evidence>
<comment type="catalytic activity">
    <reaction evidence="1">
        <text>Endonucleolytic cleavage to 5'-phosphomonoester.</text>
        <dbReference type="EC" id="3.1.26.4"/>
    </reaction>
</comment>
<evidence type="ECO:0000256" key="5">
    <source>
        <dbReference type="ARBA" id="ARBA00022723"/>
    </source>
</evidence>
<dbReference type="Gene3D" id="3.30.420.10">
    <property type="entry name" value="Ribonuclease H-like superfamily/Ribonuclease H"/>
    <property type="match status" value="1"/>
</dbReference>
<comment type="caution">
    <text evidence="9">The sequence shown here is derived from an EMBL/GenBank/DDBJ whole genome shotgun (WGS) entry which is preliminary data.</text>
</comment>